<keyword evidence="3" id="KW-1133">Transmembrane helix</keyword>
<gene>
    <name evidence="9" type="ORF">EJO50_00180</name>
</gene>
<dbReference type="PANTHER" id="PTHR32089">
    <property type="entry name" value="METHYL-ACCEPTING CHEMOTAXIS PROTEIN MCPB"/>
    <property type="match status" value="1"/>
</dbReference>
<feature type="coiled-coil region" evidence="7">
    <location>
        <begin position="111"/>
        <end position="138"/>
    </location>
</feature>
<dbReference type="SUPFAM" id="SSF58104">
    <property type="entry name" value="Methyl-accepting chemotaxis protein (MCP) signaling domain"/>
    <property type="match status" value="1"/>
</dbReference>
<name>A0A3S8ZNR9_9NEIS</name>
<dbReference type="InterPro" id="IPR004089">
    <property type="entry name" value="MCPsignal_dom"/>
</dbReference>
<evidence type="ECO:0000256" key="6">
    <source>
        <dbReference type="PROSITE-ProRule" id="PRU00284"/>
    </source>
</evidence>
<keyword evidence="2" id="KW-0812">Transmembrane</keyword>
<evidence type="ECO:0000256" key="4">
    <source>
        <dbReference type="ARBA" id="ARBA00023136"/>
    </source>
</evidence>
<keyword evidence="4" id="KW-0472">Membrane</keyword>
<evidence type="ECO:0000256" key="7">
    <source>
        <dbReference type="SAM" id="Coils"/>
    </source>
</evidence>
<comment type="subcellular location">
    <subcellularLocation>
        <location evidence="1">Membrane</location>
        <topology evidence="1">Multi-pass membrane protein</topology>
    </subcellularLocation>
</comment>
<evidence type="ECO:0000256" key="1">
    <source>
        <dbReference type="ARBA" id="ARBA00004141"/>
    </source>
</evidence>
<dbReference type="EMBL" id="CP034433">
    <property type="protein sequence ID" value="AZN35039.1"/>
    <property type="molecule type" value="Genomic_DNA"/>
</dbReference>
<proteinExistence type="predicted"/>
<feature type="domain" description="Methyl-accepting transducer" evidence="8">
    <location>
        <begin position="1"/>
        <end position="118"/>
    </location>
</feature>
<accession>A0A3S8ZNR9</accession>
<dbReference type="Gene3D" id="1.10.287.950">
    <property type="entry name" value="Methyl-accepting chemotaxis protein"/>
    <property type="match status" value="1"/>
</dbReference>
<dbReference type="GO" id="GO:0016020">
    <property type="term" value="C:membrane"/>
    <property type="evidence" value="ECO:0007669"/>
    <property type="project" value="UniProtKB-SubCell"/>
</dbReference>
<dbReference type="PROSITE" id="PS50111">
    <property type="entry name" value="CHEMOTAXIS_TRANSDUC_2"/>
    <property type="match status" value="1"/>
</dbReference>
<keyword evidence="10" id="KW-1185">Reference proteome</keyword>
<evidence type="ECO:0000259" key="8">
    <source>
        <dbReference type="PROSITE" id="PS50111"/>
    </source>
</evidence>
<dbReference type="Proteomes" id="UP000282438">
    <property type="component" value="Chromosome"/>
</dbReference>
<reference evidence="9 10" key="1">
    <citation type="submission" date="2018-12" db="EMBL/GenBank/DDBJ databases">
        <title>Complete genome sequence of Iodobacter sp. H11R3.</title>
        <authorList>
            <person name="Bae J.-W."/>
        </authorList>
    </citation>
    <scope>NUCLEOTIDE SEQUENCE [LARGE SCALE GENOMIC DNA]</scope>
    <source>
        <strain evidence="9 10">H11R3</strain>
    </source>
</reference>
<protein>
    <recommendedName>
        <fullName evidence="8">Methyl-accepting transducer domain-containing protein</fullName>
    </recommendedName>
</protein>
<dbReference type="PANTHER" id="PTHR32089:SF119">
    <property type="entry name" value="METHYL-ACCEPTING CHEMOTAXIS PROTEIN CTPL"/>
    <property type="match status" value="1"/>
</dbReference>
<evidence type="ECO:0000313" key="9">
    <source>
        <dbReference type="EMBL" id="AZN35039.1"/>
    </source>
</evidence>
<dbReference type="GO" id="GO:0007165">
    <property type="term" value="P:signal transduction"/>
    <property type="evidence" value="ECO:0007669"/>
    <property type="project" value="UniProtKB-KW"/>
</dbReference>
<dbReference type="Pfam" id="PF00015">
    <property type="entry name" value="MCPsignal"/>
    <property type="match status" value="1"/>
</dbReference>
<evidence type="ECO:0000256" key="2">
    <source>
        <dbReference type="ARBA" id="ARBA00022692"/>
    </source>
</evidence>
<evidence type="ECO:0000256" key="3">
    <source>
        <dbReference type="ARBA" id="ARBA00022989"/>
    </source>
</evidence>
<dbReference type="OrthoDB" id="8595413at2"/>
<dbReference type="KEGG" id="iod:EJO50_00180"/>
<evidence type="ECO:0000256" key="5">
    <source>
        <dbReference type="ARBA" id="ARBA00023224"/>
    </source>
</evidence>
<organism evidence="9 10">
    <name type="scientific">Iodobacter ciconiae</name>
    <dbReference type="NCBI Taxonomy" id="2496266"/>
    <lineage>
        <taxon>Bacteria</taxon>
        <taxon>Pseudomonadati</taxon>
        <taxon>Pseudomonadota</taxon>
        <taxon>Betaproteobacteria</taxon>
        <taxon>Neisseriales</taxon>
        <taxon>Chitinibacteraceae</taxon>
        <taxon>Iodobacter</taxon>
    </lineage>
</organism>
<dbReference type="SMART" id="SM00283">
    <property type="entry name" value="MA"/>
    <property type="match status" value="1"/>
</dbReference>
<keyword evidence="7" id="KW-0175">Coiled coil</keyword>
<sequence>MALNAAIEAARAGEQGRGFSVVADEVRKLAERTSQSTLEIATMVGQIQSGTREAIVQMESGVQQANASVVLANEAGTAIEDIRLGAEQVRSVVDSISSAIREQSMATTEIAKAVEQIAQRAEAEAQEIQLSARSAQDLQNLSARLHQSVQRFRL</sequence>
<dbReference type="AlphaFoldDB" id="A0A3S8ZNR9"/>
<evidence type="ECO:0000313" key="10">
    <source>
        <dbReference type="Proteomes" id="UP000282438"/>
    </source>
</evidence>
<keyword evidence="5 6" id="KW-0807">Transducer</keyword>